<evidence type="ECO:0000256" key="4">
    <source>
        <dbReference type="ARBA" id="ARBA00022475"/>
    </source>
</evidence>
<dbReference type="GO" id="GO:0005886">
    <property type="term" value="C:plasma membrane"/>
    <property type="evidence" value="ECO:0007669"/>
    <property type="project" value="UniProtKB-SubCell"/>
</dbReference>
<dbReference type="PIRSF" id="PIRSF002786">
    <property type="entry name" value="XcpX"/>
    <property type="match status" value="1"/>
</dbReference>
<feature type="domain" description="T2SS protein K second SAM-like" evidence="12">
    <location>
        <begin position="254"/>
        <end position="320"/>
    </location>
</feature>
<keyword evidence="6" id="KW-0812">Transmembrane</keyword>
<keyword evidence="5 10" id="KW-0997">Cell inner membrane</keyword>
<evidence type="ECO:0000256" key="10">
    <source>
        <dbReference type="PIRNR" id="PIRNR002786"/>
    </source>
</evidence>
<comment type="caution">
    <text evidence="14">The sequence shown here is derived from an EMBL/GenBank/DDBJ whole genome shotgun (WGS) entry which is preliminary data.</text>
</comment>
<dbReference type="InterPro" id="IPR049031">
    <property type="entry name" value="T2SSK_SAM-like_1st"/>
</dbReference>
<dbReference type="SUPFAM" id="SSF158544">
    <property type="entry name" value="GspK insert domain-like"/>
    <property type="match status" value="2"/>
</dbReference>
<keyword evidence="3 10" id="KW-0813">Transport</keyword>
<dbReference type="OrthoDB" id="9788973at2"/>
<evidence type="ECO:0000256" key="6">
    <source>
        <dbReference type="ARBA" id="ARBA00022692"/>
    </source>
</evidence>
<evidence type="ECO:0000256" key="3">
    <source>
        <dbReference type="ARBA" id="ARBA00022448"/>
    </source>
</evidence>
<evidence type="ECO:0000256" key="9">
    <source>
        <dbReference type="ARBA" id="ARBA00023136"/>
    </source>
</evidence>
<keyword evidence="15" id="KW-1185">Reference proteome</keyword>
<evidence type="ECO:0000256" key="8">
    <source>
        <dbReference type="ARBA" id="ARBA00022989"/>
    </source>
</evidence>
<feature type="domain" description="T2SS protein K first SAM-like" evidence="13">
    <location>
        <begin position="107"/>
        <end position="238"/>
    </location>
</feature>
<protein>
    <recommendedName>
        <fullName evidence="10">Type II secretion system protein K</fullName>
    </recommendedName>
</protein>
<dbReference type="SUPFAM" id="SSF54523">
    <property type="entry name" value="Pili subunits"/>
    <property type="match status" value="1"/>
</dbReference>
<dbReference type="AlphaFoldDB" id="W7QQH2"/>
<comment type="similarity">
    <text evidence="2 10">Belongs to the GSP K family.</text>
</comment>
<dbReference type="GO" id="GO:0009306">
    <property type="term" value="P:protein secretion"/>
    <property type="evidence" value="ECO:0007669"/>
    <property type="project" value="InterPro"/>
</dbReference>
<keyword evidence="9 10" id="KW-0472">Membrane</keyword>
<dbReference type="InterPro" id="IPR005628">
    <property type="entry name" value="GspK"/>
</dbReference>
<feature type="region of interest" description="Disordered" evidence="11">
    <location>
        <begin position="128"/>
        <end position="154"/>
    </location>
</feature>
<evidence type="ECO:0000256" key="11">
    <source>
        <dbReference type="SAM" id="MobiDB-lite"/>
    </source>
</evidence>
<evidence type="ECO:0000313" key="15">
    <source>
        <dbReference type="Proteomes" id="UP000019276"/>
    </source>
</evidence>
<dbReference type="InterPro" id="IPR045584">
    <property type="entry name" value="Pilin-like"/>
</dbReference>
<evidence type="ECO:0000256" key="7">
    <source>
        <dbReference type="ARBA" id="ARBA00022927"/>
    </source>
</evidence>
<gene>
    <name evidence="14" type="ORF">DS2_05250</name>
</gene>
<dbReference type="InterPro" id="IPR049179">
    <property type="entry name" value="T2SSK_SAM-like_2nd"/>
</dbReference>
<name>W7QQH2_9ALTE</name>
<dbReference type="Proteomes" id="UP000019276">
    <property type="component" value="Unassembled WGS sequence"/>
</dbReference>
<evidence type="ECO:0000259" key="13">
    <source>
        <dbReference type="Pfam" id="PF21687"/>
    </source>
</evidence>
<dbReference type="STRING" id="1328313.DS2_05250"/>
<proteinExistence type="inferred from homology"/>
<keyword evidence="8" id="KW-1133">Transmembrane helix</keyword>
<comment type="subcellular location">
    <subcellularLocation>
        <location evidence="1 10">Cell inner membrane</location>
    </subcellularLocation>
</comment>
<feature type="compositionally biased region" description="Low complexity" evidence="11">
    <location>
        <begin position="128"/>
        <end position="150"/>
    </location>
</feature>
<dbReference type="PATRIC" id="fig|1328313.3.peg.1083"/>
<evidence type="ECO:0000259" key="12">
    <source>
        <dbReference type="Pfam" id="PF03934"/>
    </source>
</evidence>
<evidence type="ECO:0000256" key="5">
    <source>
        <dbReference type="ARBA" id="ARBA00022519"/>
    </source>
</evidence>
<keyword evidence="7" id="KW-0653">Protein transport</keyword>
<evidence type="ECO:0000313" key="14">
    <source>
        <dbReference type="EMBL" id="EWH11237.1"/>
    </source>
</evidence>
<dbReference type="Gene3D" id="1.10.40.60">
    <property type="entry name" value="EpsJ-like"/>
    <property type="match status" value="2"/>
</dbReference>
<sequence>MSMISALKQRGIALITVLLIIALITIIAAEMAVRLQMQIKRVSNIGNNQQAYWYALGGESLAKLVLNEAYKEDNGRLHLGQPWAVEEMTYPLEGGATITGSIKDLNSCFNINAVTQVTATLQNQQAVQQQQQQQSRNQQNNTGNTTNKQALDPTPEQQFKAFLELAGIDSYDAETIRDSVSDWLDADSNTRGYGAEDYMYEAKVSPYLPANSWFVDKSELRLIQGFDTMPEGTQRLDKVIEHICIVPKVNQMRLNVNTIKAEDAVVLAALFDNKLTQEAAKQVIENRPDDGFRDINDFWQQPEIKAIGTISANLKQQFVVTSEYFQLQTKTEYNESFFNLSSVIALDKQGKFTVIARKIGV</sequence>
<dbReference type="PANTHER" id="PTHR38831:SF1">
    <property type="entry name" value="TYPE II SECRETION SYSTEM PROTEIN K-RELATED"/>
    <property type="match status" value="1"/>
</dbReference>
<evidence type="ECO:0000256" key="1">
    <source>
        <dbReference type="ARBA" id="ARBA00004533"/>
    </source>
</evidence>
<dbReference type="Pfam" id="PF21687">
    <property type="entry name" value="T2SSK_1st"/>
    <property type="match status" value="1"/>
</dbReference>
<keyword evidence="4 10" id="KW-1003">Cell membrane</keyword>
<dbReference type="RefSeq" id="WP_035013602.1">
    <property type="nucleotide sequence ID" value="NZ_ARZY01000006.1"/>
</dbReference>
<evidence type="ECO:0000256" key="2">
    <source>
        <dbReference type="ARBA" id="ARBA00007246"/>
    </source>
</evidence>
<dbReference type="PANTHER" id="PTHR38831">
    <property type="entry name" value="TYPE II SECRETION SYSTEM PROTEIN K"/>
    <property type="match status" value="1"/>
</dbReference>
<dbReference type="Pfam" id="PF03934">
    <property type="entry name" value="T2SSK"/>
    <property type="match status" value="1"/>
</dbReference>
<dbReference type="EMBL" id="ARZY01000006">
    <property type="protein sequence ID" value="EWH11237.1"/>
    <property type="molecule type" value="Genomic_DNA"/>
</dbReference>
<dbReference type="eggNOG" id="COG3156">
    <property type="taxonomic scope" value="Bacteria"/>
</dbReference>
<organism evidence="14 15">
    <name type="scientific">Catenovulum agarivorans DS-2</name>
    <dbReference type="NCBI Taxonomy" id="1328313"/>
    <lineage>
        <taxon>Bacteria</taxon>
        <taxon>Pseudomonadati</taxon>
        <taxon>Pseudomonadota</taxon>
        <taxon>Gammaproteobacteria</taxon>
        <taxon>Alteromonadales</taxon>
        <taxon>Alteromonadaceae</taxon>
        <taxon>Catenovulum</taxon>
    </lineage>
</organism>
<dbReference type="Gene3D" id="3.30.1300.30">
    <property type="entry name" value="GSPII I/J protein-like"/>
    <property type="match status" value="1"/>
</dbReference>
<accession>W7QQH2</accession>
<reference evidence="14 15" key="1">
    <citation type="journal article" date="2014" name="Genome Announc.">
        <title>Draft Genome Sequence of the Agar-Degrading Bacterium Catenovulum sp. Strain DS-2, Isolated from Intestines of Haliotis diversicolor.</title>
        <authorList>
            <person name="Shan D."/>
            <person name="Li X."/>
            <person name="Gu Z."/>
            <person name="Wei G."/>
            <person name="Gao Z."/>
            <person name="Shao Z."/>
        </authorList>
    </citation>
    <scope>NUCLEOTIDE SEQUENCE [LARGE SCALE GENOMIC DNA]</scope>
    <source>
        <strain evidence="14 15">DS-2</strain>
    </source>
</reference>
<dbReference type="InterPro" id="IPR038072">
    <property type="entry name" value="GspK_central_sf"/>
</dbReference>
<dbReference type="NCBIfam" id="NF037980">
    <property type="entry name" value="T2SS_GspK"/>
    <property type="match status" value="1"/>
</dbReference>